<dbReference type="SMART" id="SM01383">
    <property type="entry name" value="Ribosomal_L2"/>
    <property type="match status" value="1"/>
</dbReference>
<dbReference type="FunFam" id="2.30.30.30:FF:000001">
    <property type="entry name" value="50S ribosomal protein L2"/>
    <property type="match status" value="1"/>
</dbReference>
<dbReference type="InterPro" id="IPR002171">
    <property type="entry name" value="Ribosomal_uL2"/>
</dbReference>
<keyword evidence="2 5" id="KW-0689">Ribosomal protein</keyword>
<dbReference type="PANTHER" id="PTHR13691">
    <property type="entry name" value="RIBOSOMAL PROTEIN L2"/>
    <property type="match status" value="1"/>
</dbReference>
<dbReference type="NCBIfam" id="TIGR01171">
    <property type="entry name" value="rplB_bact"/>
    <property type="match status" value="1"/>
</dbReference>
<dbReference type="SUPFAM" id="SSF50249">
    <property type="entry name" value="Nucleic acid-binding proteins"/>
    <property type="match status" value="1"/>
</dbReference>
<dbReference type="GO" id="GO:0016740">
    <property type="term" value="F:transferase activity"/>
    <property type="evidence" value="ECO:0007669"/>
    <property type="project" value="InterPro"/>
</dbReference>
<dbReference type="InterPro" id="IPR005880">
    <property type="entry name" value="Ribosomal_uL2_bac/org-type"/>
</dbReference>
<dbReference type="Gene3D" id="2.40.50.140">
    <property type="entry name" value="Nucleic acid-binding proteins"/>
    <property type="match status" value="1"/>
</dbReference>
<evidence type="ECO:0000256" key="4">
    <source>
        <dbReference type="ARBA" id="ARBA00035242"/>
    </source>
</evidence>
<dbReference type="Gene3D" id="2.30.30.30">
    <property type="match status" value="1"/>
</dbReference>
<dbReference type="EMBL" id="QFQP01000019">
    <property type="protein sequence ID" value="PZR09893.1"/>
    <property type="molecule type" value="Genomic_DNA"/>
</dbReference>
<keyword evidence="5" id="KW-0699">rRNA-binding</keyword>
<feature type="region of interest" description="Disordered" evidence="6">
    <location>
        <begin position="38"/>
        <end position="59"/>
    </location>
</feature>
<evidence type="ECO:0000256" key="2">
    <source>
        <dbReference type="ARBA" id="ARBA00022980"/>
    </source>
</evidence>
<dbReference type="FunFam" id="4.10.950.10:FF:000001">
    <property type="entry name" value="50S ribosomal protein L2"/>
    <property type="match status" value="1"/>
</dbReference>
<dbReference type="InterPro" id="IPR012340">
    <property type="entry name" value="NA-bd_OB-fold"/>
</dbReference>
<dbReference type="Proteomes" id="UP000249061">
    <property type="component" value="Unassembled WGS sequence"/>
</dbReference>
<feature type="domain" description="Large ribosomal subunit protein uL2 RNA-binding" evidence="8">
    <location>
        <begin position="42"/>
        <end position="118"/>
    </location>
</feature>
<sequence>MGVKKFKPTSPVRRLMTVSDFAEITHDVPEKSLTQAIKRSGGRNGDGHITRRHQGGGHKRRYRVIDFKRNKDGVPAKVFSIEYDPNRTANIALLHYADGEKRYILAPVGLNVGDTLLSGDNVDIRPGNTLPLQNIPVGTVIHNIEIKPGRGGQLIRSAGSWGQLMAKEGEYAQVRFPSTAVRKVLIVCRATIGQIGNIDHEIITIGKAGKSRWLGIRPTVRGLAMNPVDHPHGGGEGKSGQGNPHPVSPWGKKTKGLTTRKNKRTDKFIVSQRRQGVRSN</sequence>
<evidence type="ECO:0000259" key="7">
    <source>
        <dbReference type="SMART" id="SM01382"/>
    </source>
</evidence>
<dbReference type="InterPro" id="IPR008991">
    <property type="entry name" value="Translation_prot_SH3-like_sf"/>
</dbReference>
<keyword evidence="5" id="KW-0694">RNA-binding</keyword>
<dbReference type="SMART" id="SM01382">
    <property type="entry name" value="Ribosomal_L2_C"/>
    <property type="match status" value="1"/>
</dbReference>
<dbReference type="SUPFAM" id="SSF50104">
    <property type="entry name" value="Translation proteins SH3-like domain"/>
    <property type="match status" value="1"/>
</dbReference>
<feature type="compositionally biased region" description="Basic residues" evidence="6">
    <location>
        <begin position="252"/>
        <end position="264"/>
    </location>
</feature>
<dbReference type="InterPro" id="IPR022666">
    <property type="entry name" value="Ribosomal_uL2_RNA-bd_dom"/>
</dbReference>
<protein>
    <recommendedName>
        <fullName evidence="4 5">Large ribosomal subunit protein uL2</fullName>
    </recommendedName>
</protein>
<reference evidence="9 10" key="1">
    <citation type="submission" date="2017-08" db="EMBL/GenBank/DDBJ databases">
        <title>Infants hospitalized years apart are colonized by the same room-sourced microbial strains.</title>
        <authorList>
            <person name="Brooks B."/>
            <person name="Olm M.R."/>
            <person name="Firek B.A."/>
            <person name="Baker R."/>
            <person name="Thomas B.C."/>
            <person name="Morowitz M.J."/>
            <person name="Banfield J.F."/>
        </authorList>
    </citation>
    <scope>NUCLEOTIDE SEQUENCE [LARGE SCALE GENOMIC DNA]</scope>
    <source>
        <strain evidence="9">S2_003_000_R2_14</strain>
    </source>
</reference>
<comment type="subunit">
    <text evidence="5">Part of the 50S ribosomal subunit. Forms a bridge to the 30S subunit in the 70S ribosome.</text>
</comment>
<dbReference type="GO" id="GO:0002181">
    <property type="term" value="P:cytoplasmic translation"/>
    <property type="evidence" value="ECO:0007669"/>
    <property type="project" value="TreeGrafter"/>
</dbReference>
<comment type="similarity">
    <text evidence="1 5">Belongs to the universal ribosomal protein uL2 family.</text>
</comment>
<evidence type="ECO:0000256" key="5">
    <source>
        <dbReference type="HAMAP-Rule" id="MF_01320"/>
    </source>
</evidence>
<evidence type="ECO:0000256" key="6">
    <source>
        <dbReference type="SAM" id="MobiDB-lite"/>
    </source>
</evidence>
<comment type="function">
    <text evidence="5">One of the primary rRNA binding proteins. Required for association of the 30S and 50S subunits to form the 70S ribosome, for tRNA binding and peptide bond formation. It has been suggested to have peptidyltransferase activity; this is somewhat controversial. Makes several contacts with the 16S rRNA in the 70S ribosome.</text>
</comment>
<dbReference type="Gene3D" id="4.10.950.10">
    <property type="entry name" value="Ribosomal protein L2, domain 3"/>
    <property type="match status" value="1"/>
</dbReference>
<dbReference type="GO" id="GO:0003735">
    <property type="term" value="F:structural constituent of ribosome"/>
    <property type="evidence" value="ECO:0007669"/>
    <property type="project" value="InterPro"/>
</dbReference>
<dbReference type="InterPro" id="IPR022669">
    <property type="entry name" value="Ribosomal_uL2_C"/>
</dbReference>
<evidence type="ECO:0000313" key="9">
    <source>
        <dbReference type="EMBL" id="PZR09893.1"/>
    </source>
</evidence>
<evidence type="ECO:0000259" key="8">
    <source>
        <dbReference type="SMART" id="SM01383"/>
    </source>
</evidence>
<dbReference type="HAMAP" id="MF_01320_B">
    <property type="entry name" value="Ribosomal_uL2_B"/>
    <property type="match status" value="1"/>
</dbReference>
<dbReference type="PIRSF" id="PIRSF002158">
    <property type="entry name" value="Ribosomal_L2"/>
    <property type="match status" value="1"/>
</dbReference>
<comment type="caution">
    <text evidence="9">The sequence shown here is derived from an EMBL/GenBank/DDBJ whole genome shotgun (WGS) entry which is preliminary data.</text>
</comment>
<dbReference type="InterPro" id="IPR014722">
    <property type="entry name" value="Rib_uL2_dom2"/>
</dbReference>
<proteinExistence type="inferred from homology"/>
<dbReference type="FunFam" id="2.40.50.140:FF:000003">
    <property type="entry name" value="50S ribosomal protein L2"/>
    <property type="match status" value="1"/>
</dbReference>
<evidence type="ECO:0000256" key="1">
    <source>
        <dbReference type="ARBA" id="ARBA00005636"/>
    </source>
</evidence>
<dbReference type="PANTHER" id="PTHR13691:SF5">
    <property type="entry name" value="LARGE RIBOSOMAL SUBUNIT PROTEIN UL2M"/>
    <property type="match status" value="1"/>
</dbReference>
<dbReference type="InterPro" id="IPR014726">
    <property type="entry name" value="Ribosomal_uL2_dom3"/>
</dbReference>
<evidence type="ECO:0000313" key="10">
    <source>
        <dbReference type="Proteomes" id="UP000249061"/>
    </source>
</evidence>
<dbReference type="Pfam" id="PF03947">
    <property type="entry name" value="Ribosomal_L2_C"/>
    <property type="match status" value="1"/>
</dbReference>
<dbReference type="Pfam" id="PF00181">
    <property type="entry name" value="Ribosomal_L2_N"/>
    <property type="match status" value="1"/>
</dbReference>
<dbReference type="GO" id="GO:0019843">
    <property type="term" value="F:rRNA binding"/>
    <property type="evidence" value="ECO:0007669"/>
    <property type="project" value="UniProtKB-UniRule"/>
</dbReference>
<dbReference type="GO" id="GO:0015934">
    <property type="term" value="C:large ribosomal subunit"/>
    <property type="evidence" value="ECO:0007669"/>
    <property type="project" value="InterPro"/>
</dbReference>
<gene>
    <name evidence="5" type="primary">rplB</name>
    <name evidence="9" type="ORF">DI536_21425</name>
</gene>
<keyword evidence="3 5" id="KW-0687">Ribonucleoprotein</keyword>
<organism evidence="9 10">
    <name type="scientific">Archangium gephyra</name>
    <dbReference type="NCBI Taxonomy" id="48"/>
    <lineage>
        <taxon>Bacteria</taxon>
        <taxon>Pseudomonadati</taxon>
        <taxon>Myxococcota</taxon>
        <taxon>Myxococcia</taxon>
        <taxon>Myxococcales</taxon>
        <taxon>Cystobacterineae</taxon>
        <taxon>Archangiaceae</taxon>
        <taxon>Archangium</taxon>
    </lineage>
</organism>
<name>A0A2W5TA22_9BACT</name>
<feature type="region of interest" description="Disordered" evidence="6">
    <location>
        <begin position="224"/>
        <end position="280"/>
    </location>
</feature>
<dbReference type="AlphaFoldDB" id="A0A2W5TA22"/>
<accession>A0A2W5TA22</accession>
<evidence type="ECO:0000256" key="3">
    <source>
        <dbReference type="ARBA" id="ARBA00023274"/>
    </source>
</evidence>
<feature type="domain" description="Large ribosomal subunit protein uL2 C-terminal" evidence="7">
    <location>
        <begin position="124"/>
        <end position="253"/>
    </location>
</feature>
<feature type="compositionally biased region" description="Basic residues" evidence="6">
    <location>
        <begin position="50"/>
        <end position="59"/>
    </location>
</feature>